<gene>
    <name evidence="1" type="ORF">COC42_05290</name>
</gene>
<evidence type="ECO:0000313" key="1">
    <source>
        <dbReference type="EMBL" id="PCD03761.1"/>
    </source>
</evidence>
<proteinExistence type="predicted"/>
<sequence>MVFMILALGGCTTTDRNRVAFSLCDRTPGCTTSRDEPTAGPEHQREVERVLRPGPVVRGD</sequence>
<dbReference type="EMBL" id="NWMW01000001">
    <property type="protein sequence ID" value="PCD03761.1"/>
    <property type="molecule type" value="Genomic_DNA"/>
</dbReference>
<reference evidence="1 2" key="1">
    <citation type="submission" date="2017-09" db="EMBL/GenBank/DDBJ databases">
        <title>Sphingomonas spermidinifaciens 9NM-10, whole genome shotgun sequence.</title>
        <authorList>
            <person name="Feng G."/>
            <person name="Zhu H."/>
        </authorList>
    </citation>
    <scope>NUCLEOTIDE SEQUENCE [LARGE SCALE GENOMIC DNA]</scope>
    <source>
        <strain evidence="1 2">9NM-10</strain>
    </source>
</reference>
<dbReference type="Proteomes" id="UP000218366">
    <property type="component" value="Unassembled WGS sequence"/>
</dbReference>
<protein>
    <submittedName>
        <fullName evidence="1">Uncharacterized protein</fullName>
    </submittedName>
</protein>
<dbReference type="AlphaFoldDB" id="A0A2A4B5P3"/>
<keyword evidence="2" id="KW-1185">Reference proteome</keyword>
<organism evidence="1 2">
    <name type="scientific">Sphingomonas spermidinifaciens</name>
    <dbReference type="NCBI Taxonomy" id="1141889"/>
    <lineage>
        <taxon>Bacteria</taxon>
        <taxon>Pseudomonadati</taxon>
        <taxon>Pseudomonadota</taxon>
        <taxon>Alphaproteobacteria</taxon>
        <taxon>Sphingomonadales</taxon>
        <taxon>Sphingomonadaceae</taxon>
        <taxon>Sphingomonas</taxon>
    </lineage>
</organism>
<name>A0A2A4B5P3_9SPHN</name>
<comment type="caution">
    <text evidence="1">The sequence shown here is derived from an EMBL/GenBank/DDBJ whole genome shotgun (WGS) entry which is preliminary data.</text>
</comment>
<evidence type="ECO:0000313" key="2">
    <source>
        <dbReference type="Proteomes" id="UP000218366"/>
    </source>
</evidence>
<accession>A0A2A4B5P3</accession>